<accession>A0AAU6UGS3</accession>
<dbReference type="InterPro" id="IPR002104">
    <property type="entry name" value="Integrase_catalytic"/>
</dbReference>
<dbReference type="InterPro" id="IPR013762">
    <property type="entry name" value="Integrase-like_cat_sf"/>
</dbReference>
<organism evidence="3">
    <name type="scientific">bacterium 19NY04SH03</name>
    <dbReference type="NCBI Taxonomy" id="2920647"/>
    <lineage>
        <taxon>Bacteria</taxon>
    </lineage>
</organism>
<reference evidence="3" key="1">
    <citation type="submission" date="2022-03" db="EMBL/GenBank/DDBJ databases">
        <title>Sea Food Isolates.</title>
        <authorList>
            <person name="Li c."/>
        </authorList>
    </citation>
    <scope>NUCLEOTIDE SEQUENCE</scope>
    <source>
        <strain evidence="3">19NY04SH03</strain>
    </source>
</reference>
<dbReference type="PROSITE" id="PS51898">
    <property type="entry name" value="TYR_RECOMBINASE"/>
    <property type="match status" value="1"/>
</dbReference>
<dbReference type="InterPro" id="IPR011010">
    <property type="entry name" value="DNA_brk_join_enz"/>
</dbReference>
<protein>
    <submittedName>
        <fullName evidence="3">Site-specific integrase</fullName>
    </submittedName>
</protein>
<dbReference type="Gene3D" id="1.10.443.10">
    <property type="entry name" value="Intergrase catalytic core"/>
    <property type="match status" value="1"/>
</dbReference>
<dbReference type="AlphaFoldDB" id="A0AAU6UGS3"/>
<dbReference type="SUPFAM" id="SSF56349">
    <property type="entry name" value="DNA breaking-rejoining enzymes"/>
    <property type="match status" value="1"/>
</dbReference>
<dbReference type="InterPro" id="IPR050090">
    <property type="entry name" value="Tyrosine_recombinase_XerCD"/>
</dbReference>
<proteinExistence type="predicted"/>
<dbReference type="PANTHER" id="PTHR30349">
    <property type="entry name" value="PHAGE INTEGRASE-RELATED"/>
    <property type="match status" value="1"/>
</dbReference>
<evidence type="ECO:0000256" key="1">
    <source>
        <dbReference type="ARBA" id="ARBA00023172"/>
    </source>
</evidence>
<dbReference type="CDD" id="cd00397">
    <property type="entry name" value="DNA_BRE_C"/>
    <property type="match status" value="1"/>
</dbReference>
<evidence type="ECO:0000259" key="2">
    <source>
        <dbReference type="PROSITE" id="PS51898"/>
    </source>
</evidence>
<dbReference type="GO" id="GO:0003677">
    <property type="term" value="F:DNA binding"/>
    <property type="evidence" value="ECO:0007669"/>
    <property type="project" value="InterPro"/>
</dbReference>
<dbReference type="GO" id="GO:0015074">
    <property type="term" value="P:DNA integration"/>
    <property type="evidence" value="ECO:0007669"/>
    <property type="project" value="InterPro"/>
</dbReference>
<sequence length="398" mass="46124">MAVEILVNVPVRLGTVSPLKSPHDKICMAGHFQEVTMPVLVGRKNQIVYLCNLFLINEVSEGKVDPLPAAKALKTWINWLLLNNIDALLTTKIKLDSPTYGFRYYLVNRVQEMGDLNRSTANAYIQVIKRLYDWLDREGLVDKHNFYSHKLSIIDGFRQIQSSDLAIQIQKSPEQSLSPLTEQAQNQFLQLIEFETIEFQLAIKLMMFCGLRKREALSFPKGLIKEEHVTEEDSQIIKGIYIGPHNGVQTKFASYRELFITRALVEDILDYSISPRYKKRQEKSKRQYKKHHPLLNYSEDAFYSAWYRLKKKYYGVYNSTFNHTPHDLRATFATNLMKSALNVTNKNSQIALDITRYYMGHKREETTLMYLKFINRSDVSNQVATVMDQFVSDAIAGR</sequence>
<keyword evidence="1" id="KW-0233">DNA recombination</keyword>
<evidence type="ECO:0000313" key="3">
    <source>
        <dbReference type="EMBL" id="XAG72200.1"/>
    </source>
</evidence>
<feature type="domain" description="Tyr recombinase" evidence="2">
    <location>
        <begin position="175"/>
        <end position="384"/>
    </location>
</feature>
<gene>
    <name evidence="3" type="ORF">MRN42_09385</name>
</gene>
<name>A0AAU6UGS3_UNCXX</name>
<dbReference type="PANTHER" id="PTHR30349:SF64">
    <property type="entry name" value="PROPHAGE INTEGRASE INTD-RELATED"/>
    <property type="match status" value="1"/>
</dbReference>
<dbReference type="GO" id="GO:0006310">
    <property type="term" value="P:DNA recombination"/>
    <property type="evidence" value="ECO:0007669"/>
    <property type="project" value="UniProtKB-KW"/>
</dbReference>
<dbReference type="EMBL" id="CP095346">
    <property type="protein sequence ID" value="XAG72200.1"/>
    <property type="molecule type" value="Genomic_DNA"/>
</dbReference>